<dbReference type="Proteomes" id="UP000646478">
    <property type="component" value="Unassembled WGS sequence"/>
</dbReference>
<feature type="transmembrane region" description="Helical" evidence="1">
    <location>
        <begin position="169"/>
        <end position="191"/>
    </location>
</feature>
<dbReference type="Pfam" id="PF05940">
    <property type="entry name" value="NnrS"/>
    <property type="match status" value="1"/>
</dbReference>
<feature type="transmembrane region" description="Helical" evidence="1">
    <location>
        <begin position="23"/>
        <end position="41"/>
    </location>
</feature>
<organism evidence="2 3">
    <name type="scientific">Brucella endophytica</name>
    <dbReference type="NCBI Taxonomy" id="1963359"/>
    <lineage>
        <taxon>Bacteria</taxon>
        <taxon>Pseudomonadati</taxon>
        <taxon>Pseudomonadota</taxon>
        <taxon>Alphaproteobacteria</taxon>
        <taxon>Hyphomicrobiales</taxon>
        <taxon>Brucellaceae</taxon>
        <taxon>Brucella/Ochrobactrum group</taxon>
        <taxon>Brucella</taxon>
    </lineage>
</organism>
<keyword evidence="1" id="KW-0472">Membrane</keyword>
<keyword evidence="1" id="KW-1133">Transmembrane helix</keyword>
<reference evidence="2" key="1">
    <citation type="journal article" date="2014" name="Int. J. Syst. Evol. Microbiol.">
        <title>Complete genome sequence of Corynebacterium casei LMG S-19264T (=DSM 44701T), isolated from a smear-ripened cheese.</title>
        <authorList>
            <consortium name="US DOE Joint Genome Institute (JGI-PGF)"/>
            <person name="Walter F."/>
            <person name="Albersmeier A."/>
            <person name="Kalinowski J."/>
            <person name="Ruckert C."/>
        </authorList>
    </citation>
    <scope>NUCLEOTIDE SEQUENCE</scope>
    <source>
        <strain evidence="2">CGMCC 1.15082</strain>
    </source>
</reference>
<keyword evidence="3" id="KW-1185">Reference proteome</keyword>
<feature type="transmembrane region" description="Helical" evidence="1">
    <location>
        <begin position="85"/>
        <end position="103"/>
    </location>
</feature>
<evidence type="ECO:0000256" key="1">
    <source>
        <dbReference type="SAM" id="Phobius"/>
    </source>
</evidence>
<sequence length="382" mass="41620">MRWRLPLSRCDWHSLWAAPHRPLFALAGLWAFAAPAVWLLPESFVLDRTAWHAHELLFGMGGAAVGGCLLTALPAWTGGEPVQPVVTRMLTMLWLAARVAGLFGDHIPAAVRLAGTAGYFAGLAAVLAWHLLPARVWSRLWVLLAPVILGGAAILSGSDNGEMRRNAPLLFSILIILIGGRAVPAFTRYWLKRMDVPVRLDDRPFLSRAAIPAILGAVLLDGLARGLLLIIAAALLFLRMARWQGLETVRYPALFMMHAAWASTPFGLLLVGFASIFPGEFPVSSALHALTMGAMGTMMLSFMLRPAMIRENDRLLVSRTMAGAYMLVCMSAFLRIGGGWLAVLQPLSALCWMAGWGLFILAYRPALSGPVQRPIFSVALRR</sequence>
<evidence type="ECO:0000313" key="3">
    <source>
        <dbReference type="Proteomes" id="UP000646478"/>
    </source>
</evidence>
<dbReference type="AlphaFoldDB" id="A0A916WJ13"/>
<dbReference type="EMBL" id="BMHH01000015">
    <property type="protein sequence ID" value="GGB02688.1"/>
    <property type="molecule type" value="Genomic_DNA"/>
</dbReference>
<feature type="transmembrane region" description="Helical" evidence="1">
    <location>
        <begin position="110"/>
        <end position="132"/>
    </location>
</feature>
<name>A0A916WJ13_9HYPH</name>
<feature type="transmembrane region" description="Helical" evidence="1">
    <location>
        <begin position="53"/>
        <end position="73"/>
    </location>
</feature>
<feature type="transmembrane region" description="Helical" evidence="1">
    <location>
        <begin position="283"/>
        <end position="304"/>
    </location>
</feature>
<feature type="transmembrane region" description="Helical" evidence="1">
    <location>
        <begin position="340"/>
        <end position="363"/>
    </location>
</feature>
<accession>A0A916WJ13</accession>
<feature type="transmembrane region" description="Helical" evidence="1">
    <location>
        <begin position="259"/>
        <end position="277"/>
    </location>
</feature>
<feature type="transmembrane region" description="Helical" evidence="1">
    <location>
        <begin position="138"/>
        <end position="157"/>
    </location>
</feature>
<feature type="transmembrane region" description="Helical" evidence="1">
    <location>
        <begin position="211"/>
        <end position="238"/>
    </location>
</feature>
<gene>
    <name evidence="2" type="primary">nnrS</name>
    <name evidence="2" type="ORF">GCM10011491_33520</name>
</gene>
<comment type="caution">
    <text evidence="2">The sequence shown here is derived from an EMBL/GenBank/DDBJ whole genome shotgun (WGS) entry which is preliminary data.</text>
</comment>
<keyword evidence="1" id="KW-0812">Transmembrane</keyword>
<evidence type="ECO:0000313" key="2">
    <source>
        <dbReference type="EMBL" id="GGB02688.1"/>
    </source>
</evidence>
<protein>
    <submittedName>
        <fullName evidence="2">Short-chain dehydrogenase</fullName>
    </submittedName>
</protein>
<dbReference type="InterPro" id="IPR010266">
    <property type="entry name" value="NnrS"/>
</dbReference>
<proteinExistence type="predicted"/>
<reference evidence="2" key="2">
    <citation type="submission" date="2020-09" db="EMBL/GenBank/DDBJ databases">
        <authorList>
            <person name="Sun Q."/>
            <person name="Zhou Y."/>
        </authorList>
    </citation>
    <scope>NUCLEOTIDE SEQUENCE</scope>
    <source>
        <strain evidence="2">CGMCC 1.15082</strain>
    </source>
</reference>
<feature type="transmembrane region" description="Helical" evidence="1">
    <location>
        <begin position="316"/>
        <end position="334"/>
    </location>
</feature>